<evidence type="ECO:0000256" key="4">
    <source>
        <dbReference type="ARBA" id="ARBA00023136"/>
    </source>
</evidence>
<comment type="similarity">
    <text evidence="5">Belongs to the SAT4 family.</text>
</comment>
<evidence type="ECO:0000256" key="1">
    <source>
        <dbReference type="ARBA" id="ARBA00004141"/>
    </source>
</evidence>
<dbReference type="OrthoDB" id="444631at2759"/>
<evidence type="ECO:0000313" key="10">
    <source>
        <dbReference type="Proteomes" id="UP000244855"/>
    </source>
</evidence>
<evidence type="ECO:0000256" key="5">
    <source>
        <dbReference type="ARBA" id="ARBA00038359"/>
    </source>
</evidence>
<dbReference type="GO" id="GO:0016020">
    <property type="term" value="C:membrane"/>
    <property type="evidence" value="ECO:0007669"/>
    <property type="project" value="UniProtKB-SubCell"/>
</dbReference>
<dbReference type="Pfam" id="PF20684">
    <property type="entry name" value="Fung_rhodopsin"/>
    <property type="match status" value="1"/>
</dbReference>
<evidence type="ECO:0000256" key="6">
    <source>
        <dbReference type="SAM" id="MobiDB-lite"/>
    </source>
</evidence>
<dbReference type="Proteomes" id="UP000244855">
    <property type="component" value="Unassembled WGS sequence"/>
</dbReference>
<keyword evidence="10" id="KW-1185">Reference proteome</keyword>
<feature type="compositionally biased region" description="Polar residues" evidence="6">
    <location>
        <begin position="313"/>
        <end position="331"/>
    </location>
</feature>
<feature type="transmembrane region" description="Helical" evidence="7">
    <location>
        <begin position="87"/>
        <end position="111"/>
    </location>
</feature>
<evidence type="ECO:0000256" key="3">
    <source>
        <dbReference type="ARBA" id="ARBA00022989"/>
    </source>
</evidence>
<feature type="transmembrane region" description="Helical" evidence="7">
    <location>
        <begin position="44"/>
        <end position="67"/>
    </location>
</feature>
<dbReference type="AlphaFoldDB" id="A0A2V1DRF0"/>
<keyword evidence="2 7" id="KW-0812">Transmembrane</keyword>
<dbReference type="InterPro" id="IPR052337">
    <property type="entry name" value="SAT4-like"/>
</dbReference>
<organism evidence="9 10">
    <name type="scientific">Periconia macrospinosa</name>
    <dbReference type="NCBI Taxonomy" id="97972"/>
    <lineage>
        <taxon>Eukaryota</taxon>
        <taxon>Fungi</taxon>
        <taxon>Dikarya</taxon>
        <taxon>Ascomycota</taxon>
        <taxon>Pezizomycotina</taxon>
        <taxon>Dothideomycetes</taxon>
        <taxon>Pleosporomycetidae</taxon>
        <taxon>Pleosporales</taxon>
        <taxon>Massarineae</taxon>
        <taxon>Periconiaceae</taxon>
        <taxon>Periconia</taxon>
    </lineage>
</organism>
<feature type="compositionally biased region" description="Polar residues" evidence="6">
    <location>
        <begin position="350"/>
        <end position="378"/>
    </location>
</feature>
<dbReference type="InterPro" id="IPR049326">
    <property type="entry name" value="Rhodopsin_dom_fungi"/>
</dbReference>
<dbReference type="PANTHER" id="PTHR33048:SF47">
    <property type="entry name" value="INTEGRAL MEMBRANE PROTEIN-RELATED"/>
    <property type="match status" value="1"/>
</dbReference>
<feature type="compositionally biased region" description="Polar residues" evidence="6">
    <location>
        <begin position="464"/>
        <end position="476"/>
    </location>
</feature>
<evidence type="ECO:0000259" key="8">
    <source>
        <dbReference type="Pfam" id="PF20684"/>
    </source>
</evidence>
<feature type="domain" description="Rhodopsin" evidence="8">
    <location>
        <begin position="28"/>
        <end position="265"/>
    </location>
</feature>
<sequence length="495" mass="54520">MIEPTSGNRMVNTVVLVFTLISGMVVALRLFTRGLMLRNLGIEDVFMTLAMVLVVGFAVTVAIQIMNGMGLHVYEVPEKEFIISQKAFWGSIWIYNLSLTLTKLSILTQYLRIFPSPRFQLNCNIAIAVVSLWGTWTLFGNMFMCTPVPFFWDKSIPDGRCLNQAAVWFTNASVNIVQDIIILAMPIAMLRSLDIPSRQKKALIIVFAFGAIVCVVSIIRLQTLVAIANSKDPTYDNLAAAMLSAIEANMGIICACLPSMRPLFSALMPAYFPSTCTFTARRTYDEERVKHLRFHSDSTLAHPTRAASKASHSRSGSTSSQLRTPTSAKTLRSSAGSSHSSRAQSRDGTELNTIQRPPSTYHSRTQSEPLATNSSNNLSISHPIPHPHTHSRNGSQPNLLTSYTSPSPSPWLRSGANSPALSGTTTASVHHQHKLHPLRMQPAIPETPRLPRLPEDMAAFGDPFQQSQRPSAQSTPRKLVFSKPLPITPYPIPIT</sequence>
<feature type="transmembrane region" description="Helical" evidence="7">
    <location>
        <begin position="123"/>
        <end position="152"/>
    </location>
</feature>
<dbReference type="EMBL" id="KZ805383">
    <property type="protein sequence ID" value="PVH99899.1"/>
    <property type="molecule type" value="Genomic_DNA"/>
</dbReference>
<protein>
    <recommendedName>
        <fullName evidence="8">Rhodopsin domain-containing protein</fullName>
    </recommendedName>
</protein>
<feature type="compositionally biased region" description="Polar residues" evidence="6">
    <location>
        <begin position="415"/>
        <end position="429"/>
    </location>
</feature>
<proteinExistence type="inferred from homology"/>
<feature type="transmembrane region" description="Helical" evidence="7">
    <location>
        <begin position="202"/>
        <end position="219"/>
    </location>
</feature>
<evidence type="ECO:0000313" key="9">
    <source>
        <dbReference type="EMBL" id="PVH99899.1"/>
    </source>
</evidence>
<feature type="region of interest" description="Disordered" evidence="6">
    <location>
        <begin position="295"/>
        <end position="439"/>
    </location>
</feature>
<keyword evidence="3 7" id="KW-1133">Transmembrane helix</keyword>
<dbReference type="PANTHER" id="PTHR33048">
    <property type="entry name" value="PTH11-LIKE INTEGRAL MEMBRANE PROTEIN (AFU_ORTHOLOGUE AFUA_5G11245)"/>
    <property type="match status" value="1"/>
</dbReference>
<comment type="subcellular location">
    <subcellularLocation>
        <location evidence="1">Membrane</location>
        <topology evidence="1">Multi-pass membrane protein</topology>
    </subcellularLocation>
</comment>
<feature type="region of interest" description="Disordered" evidence="6">
    <location>
        <begin position="456"/>
        <end position="483"/>
    </location>
</feature>
<accession>A0A2V1DRF0</accession>
<gene>
    <name evidence="9" type="ORF">DM02DRAFT_414617</name>
</gene>
<evidence type="ECO:0000256" key="7">
    <source>
        <dbReference type="SAM" id="Phobius"/>
    </source>
</evidence>
<feature type="transmembrane region" description="Helical" evidence="7">
    <location>
        <begin position="12"/>
        <end position="32"/>
    </location>
</feature>
<feature type="compositionally biased region" description="Polar residues" evidence="6">
    <location>
        <begin position="392"/>
        <end position="404"/>
    </location>
</feature>
<name>A0A2V1DRF0_9PLEO</name>
<feature type="compositionally biased region" description="Low complexity" evidence="6">
    <location>
        <begin position="332"/>
        <end position="343"/>
    </location>
</feature>
<dbReference type="STRING" id="97972.A0A2V1DRF0"/>
<reference evidence="9 10" key="1">
    <citation type="journal article" date="2018" name="Sci. Rep.">
        <title>Comparative genomics provides insights into the lifestyle and reveals functional heterogeneity of dark septate endophytic fungi.</title>
        <authorList>
            <person name="Knapp D.G."/>
            <person name="Nemeth J.B."/>
            <person name="Barry K."/>
            <person name="Hainaut M."/>
            <person name="Henrissat B."/>
            <person name="Johnson J."/>
            <person name="Kuo A."/>
            <person name="Lim J.H.P."/>
            <person name="Lipzen A."/>
            <person name="Nolan M."/>
            <person name="Ohm R.A."/>
            <person name="Tamas L."/>
            <person name="Grigoriev I.V."/>
            <person name="Spatafora J.W."/>
            <person name="Nagy L.G."/>
            <person name="Kovacs G.M."/>
        </authorList>
    </citation>
    <scope>NUCLEOTIDE SEQUENCE [LARGE SCALE GENOMIC DNA]</scope>
    <source>
        <strain evidence="9 10">DSE2036</strain>
    </source>
</reference>
<evidence type="ECO:0000256" key="2">
    <source>
        <dbReference type="ARBA" id="ARBA00022692"/>
    </source>
</evidence>
<feature type="transmembrane region" description="Helical" evidence="7">
    <location>
        <begin position="172"/>
        <end position="190"/>
    </location>
</feature>
<keyword evidence="4 7" id="KW-0472">Membrane</keyword>